<reference evidence="8" key="1">
    <citation type="submission" date="2020-10" db="EMBL/GenBank/DDBJ databases">
        <authorList>
            <person name="Gilroy R."/>
        </authorList>
    </citation>
    <scope>NUCLEOTIDE SEQUENCE</scope>
    <source>
        <strain evidence="8">CHK178-757</strain>
    </source>
</reference>
<evidence type="ECO:0000256" key="3">
    <source>
        <dbReference type="ARBA" id="ARBA00022448"/>
    </source>
</evidence>
<evidence type="ECO:0000313" key="8">
    <source>
        <dbReference type="EMBL" id="HIS47745.1"/>
    </source>
</evidence>
<protein>
    <submittedName>
        <fullName evidence="8">MFS transporter</fullName>
    </submittedName>
</protein>
<feature type="transmembrane region" description="Helical" evidence="7">
    <location>
        <begin position="47"/>
        <end position="65"/>
    </location>
</feature>
<feature type="transmembrane region" description="Helical" evidence="7">
    <location>
        <begin position="173"/>
        <end position="193"/>
    </location>
</feature>
<dbReference type="Proteomes" id="UP000823927">
    <property type="component" value="Unassembled WGS sequence"/>
</dbReference>
<dbReference type="EMBL" id="DVIT01000032">
    <property type="protein sequence ID" value="HIS47745.1"/>
    <property type="molecule type" value="Genomic_DNA"/>
</dbReference>
<evidence type="ECO:0000256" key="5">
    <source>
        <dbReference type="ARBA" id="ARBA00022989"/>
    </source>
</evidence>
<dbReference type="Pfam" id="PF07690">
    <property type="entry name" value="MFS_1"/>
    <property type="match status" value="1"/>
</dbReference>
<evidence type="ECO:0000313" key="9">
    <source>
        <dbReference type="Proteomes" id="UP000823927"/>
    </source>
</evidence>
<comment type="caution">
    <text evidence="8">The sequence shown here is derived from an EMBL/GenBank/DDBJ whole genome shotgun (WGS) entry which is preliminary data.</text>
</comment>
<evidence type="ECO:0000256" key="4">
    <source>
        <dbReference type="ARBA" id="ARBA00022692"/>
    </source>
</evidence>
<name>A0A9D1JRV6_9FIRM</name>
<evidence type="ECO:0000256" key="7">
    <source>
        <dbReference type="SAM" id="Phobius"/>
    </source>
</evidence>
<dbReference type="GO" id="GO:0022857">
    <property type="term" value="F:transmembrane transporter activity"/>
    <property type="evidence" value="ECO:0007669"/>
    <property type="project" value="InterPro"/>
</dbReference>
<reference evidence="8" key="2">
    <citation type="journal article" date="2021" name="PeerJ">
        <title>Extensive microbial diversity within the chicken gut microbiome revealed by metagenomics and culture.</title>
        <authorList>
            <person name="Gilroy R."/>
            <person name="Ravi A."/>
            <person name="Getino M."/>
            <person name="Pursley I."/>
            <person name="Horton D.L."/>
            <person name="Alikhan N.F."/>
            <person name="Baker D."/>
            <person name="Gharbi K."/>
            <person name="Hall N."/>
            <person name="Watson M."/>
            <person name="Adriaenssens E.M."/>
            <person name="Foster-Nyarko E."/>
            <person name="Jarju S."/>
            <person name="Secka A."/>
            <person name="Antonio M."/>
            <person name="Oren A."/>
            <person name="Chaudhuri R.R."/>
            <person name="La Ragione R."/>
            <person name="Hildebrand F."/>
            <person name="Pallen M.J."/>
        </authorList>
    </citation>
    <scope>NUCLEOTIDE SEQUENCE</scope>
    <source>
        <strain evidence="8">CHK178-757</strain>
    </source>
</reference>
<evidence type="ECO:0000256" key="2">
    <source>
        <dbReference type="ARBA" id="ARBA00008335"/>
    </source>
</evidence>
<feature type="transmembrane region" description="Helical" evidence="7">
    <location>
        <begin position="339"/>
        <end position="360"/>
    </location>
</feature>
<proteinExistence type="inferred from homology"/>
<feature type="transmembrane region" description="Helical" evidence="7">
    <location>
        <begin position="372"/>
        <end position="389"/>
    </location>
</feature>
<dbReference type="Gene3D" id="1.20.1250.20">
    <property type="entry name" value="MFS general substrate transporter like domains"/>
    <property type="match status" value="2"/>
</dbReference>
<feature type="transmembrane region" description="Helical" evidence="7">
    <location>
        <begin position="252"/>
        <end position="269"/>
    </location>
</feature>
<dbReference type="SUPFAM" id="SSF103473">
    <property type="entry name" value="MFS general substrate transporter"/>
    <property type="match status" value="1"/>
</dbReference>
<accession>A0A9D1JRV6</accession>
<keyword evidence="3" id="KW-0813">Transport</keyword>
<gene>
    <name evidence="8" type="ORF">IAB46_09395</name>
</gene>
<feature type="transmembrane region" description="Helical" evidence="7">
    <location>
        <begin position="77"/>
        <end position="96"/>
    </location>
</feature>
<comment type="similarity">
    <text evidence="2">Belongs to the major facilitator superfamily.</text>
</comment>
<feature type="transmembrane region" description="Helical" evidence="7">
    <location>
        <begin position="304"/>
        <end position="327"/>
    </location>
</feature>
<dbReference type="InterPro" id="IPR051788">
    <property type="entry name" value="MFS_Transporter"/>
</dbReference>
<comment type="subcellular location">
    <subcellularLocation>
        <location evidence="1">Cell membrane</location>
        <topology evidence="1">Multi-pass membrane protein</topology>
    </subcellularLocation>
</comment>
<dbReference type="AlphaFoldDB" id="A0A9D1JRV6"/>
<dbReference type="GO" id="GO:0005886">
    <property type="term" value="C:plasma membrane"/>
    <property type="evidence" value="ECO:0007669"/>
    <property type="project" value="UniProtKB-SubCell"/>
</dbReference>
<dbReference type="PANTHER" id="PTHR23514:SF3">
    <property type="entry name" value="BYPASS OF STOP CODON PROTEIN 6"/>
    <property type="match status" value="1"/>
</dbReference>
<evidence type="ECO:0000256" key="1">
    <source>
        <dbReference type="ARBA" id="ARBA00004651"/>
    </source>
</evidence>
<feature type="transmembrane region" description="Helical" evidence="7">
    <location>
        <begin position="146"/>
        <end position="167"/>
    </location>
</feature>
<keyword evidence="4 7" id="KW-0812">Transmembrane</keyword>
<feature type="transmembrane region" description="Helical" evidence="7">
    <location>
        <begin position="102"/>
        <end position="125"/>
    </location>
</feature>
<dbReference type="PANTHER" id="PTHR23514">
    <property type="entry name" value="BYPASS OF STOP CODON PROTEIN 6"/>
    <property type="match status" value="1"/>
</dbReference>
<feature type="transmembrane region" description="Helical" evidence="7">
    <location>
        <begin position="281"/>
        <end position="298"/>
    </location>
</feature>
<keyword evidence="6 7" id="KW-0472">Membrane</keyword>
<feature type="transmembrane region" description="Helical" evidence="7">
    <location>
        <begin position="214"/>
        <end position="232"/>
    </location>
</feature>
<sequence length="398" mass="43250">MKGIRSNYEHTIFASYIGYITQAIVNNFVPLLFLTFQSTYGISLDKITLLVSLNFGVQLLVDFFAARFVDRIGYRPCVVAAHIFSAAGLAGLSFLPDAMADPYAGIVISIICYAIGGGLIEVLISPIVEACPTEHKDAVMSLLHSFYCWGHVFVVLASTLFFTFVGIDHWRTMALLWAVIPLFNCFYFLLVPIRVLVEDGKGMSVKELFQNRMFWLLFVLMLCAGASEQGMSQWASAFAEMGLGVSKTIGDLAGPCAFAVCMGASRVFYGKFGEHIRLERFMRLSCVLCIISYLMASFSPVPFLSLAGCALCGLSVGIMWPGCFSIGARSIRRGGTAMFAFFALAGDMGCAAGPGLVGMATDLVGGSLKQGILSAIIFPVILYIGMLVYKKWKGVWSS</sequence>
<evidence type="ECO:0000256" key="6">
    <source>
        <dbReference type="ARBA" id="ARBA00023136"/>
    </source>
</evidence>
<dbReference type="InterPro" id="IPR036259">
    <property type="entry name" value="MFS_trans_sf"/>
</dbReference>
<dbReference type="InterPro" id="IPR011701">
    <property type="entry name" value="MFS"/>
</dbReference>
<organism evidence="8 9">
    <name type="scientific">Candidatus Scybalocola faecigallinarum</name>
    <dbReference type="NCBI Taxonomy" id="2840941"/>
    <lineage>
        <taxon>Bacteria</taxon>
        <taxon>Bacillati</taxon>
        <taxon>Bacillota</taxon>
        <taxon>Clostridia</taxon>
        <taxon>Lachnospirales</taxon>
        <taxon>Lachnospiraceae</taxon>
        <taxon>Lachnospiraceae incertae sedis</taxon>
        <taxon>Candidatus Scybalocola (ex Gilroy et al. 2021)</taxon>
    </lineage>
</organism>
<keyword evidence="5 7" id="KW-1133">Transmembrane helix</keyword>
<feature type="transmembrane region" description="Helical" evidence="7">
    <location>
        <begin position="12"/>
        <end position="35"/>
    </location>
</feature>